<protein>
    <submittedName>
        <fullName evidence="2">Uncharacterized protein</fullName>
    </submittedName>
</protein>
<reference evidence="2 3" key="1">
    <citation type="submission" date="2005-09" db="EMBL/GenBank/DDBJ databases">
        <authorList>
            <person name="Woods D.E."/>
            <person name="Nierman W.C."/>
        </authorList>
    </citation>
    <scope>NUCLEOTIDE SEQUENCE [LARGE SCALE GENOMIC DNA]</scope>
    <source>
        <strain evidence="2 3">1710b</strain>
    </source>
</reference>
<gene>
    <name evidence="2" type="ordered locus">BURPS1710b_A1449</name>
</gene>
<dbReference type="AlphaFoldDB" id="Q3JIJ7"/>
<dbReference type="HOGENOM" id="CLU_3363812_0_0_4"/>
<dbReference type="KEGG" id="bpm:BURPS1710b_A1449"/>
<sequence length="35" mass="4171">MPIRTPIYTSIHTRSNRDEHDRRPSPHTARARRST</sequence>
<evidence type="ECO:0000313" key="2">
    <source>
        <dbReference type="EMBL" id="ABA53735.1"/>
    </source>
</evidence>
<dbReference type="EnsemblBacteria" id="ABA53735">
    <property type="protein sequence ID" value="ABA53735"/>
    <property type="gene ID" value="BURPS1710b_A1449"/>
</dbReference>
<name>Q3JIJ7_BURP1</name>
<organism evidence="2 3">
    <name type="scientific">Burkholderia pseudomallei (strain 1710b)</name>
    <dbReference type="NCBI Taxonomy" id="320372"/>
    <lineage>
        <taxon>Bacteria</taxon>
        <taxon>Pseudomonadati</taxon>
        <taxon>Pseudomonadota</taxon>
        <taxon>Betaproteobacteria</taxon>
        <taxon>Burkholderiales</taxon>
        <taxon>Burkholderiaceae</taxon>
        <taxon>Burkholderia</taxon>
        <taxon>pseudomallei group</taxon>
    </lineage>
</organism>
<accession>Q3JIJ7</accession>
<feature type="compositionally biased region" description="Basic and acidic residues" evidence="1">
    <location>
        <begin position="15"/>
        <end position="24"/>
    </location>
</feature>
<dbReference type="EMBL" id="CP000125">
    <property type="protein sequence ID" value="ABA53735.1"/>
    <property type="molecule type" value="Genomic_DNA"/>
</dbReference>
<dbReference type="Proteomes" id="UP000002700">
    <property type="component" value="Chromosome II"/>
</dbReference>
<proteinExistence type="predicted"/>
<feature type="region of interest" description="Disordered" evidence="1">
    <location>
        <begin position="1"/>
        <end position="35"/>
    </location>
</feature>
<evidence type="ECO:0000256" key="1">
    <source>
        <dbReference type="SAM" id="MobiDB-lite"/>
    </source>
</evidence>
<evidence type="ECO:0000313" key="3">
    <source>
        <dbReference type="Proteomes" id="UP000002700"/>
    </source>
</evidence>